<evidence type="ECO:0000256" key="1">
    <source>
        <dbReference type="ARBA" id="ARBA00022670"/>
    </source>
</evidence>
<evidence type="ECO:0000256" key="5">
    <source>
        <dbReference type="ARBA" id="ARBA00023049"/>
    </source>
</evidence>
<dbReference type="Gene3D" id="3.40.140.10">
    <property type="entry name" value="Cytidine Deaminase, domain 2"/>
    <property type="match status" value="1"/>
</dbReference>
<dbReference type="PANTHER" id="PTHR30471:SF3">
    <property type="entry name" value="UPF0758 PROTEIN YEES-RELATED"/>
    <property type="match status" value="1"/>
</dbReference>
<organism evidence="7 8">
    <name type="scientific">Candidatus Dojkabacteria bacterium</name>
    <dbReference type="NCBI Taxonomy" id="2099670"/>
    <lineage>
        <taxon>Bacteria</taxon>
        <taxon>Candidatus Dojkabacteria</taxon>
    </lineage>
</organism>
<evidence type="ECO:0000259" key="6">
    <source>
        <dbReference type="PROSITE" id="PS50249"/>
    </source>
</evidence>
<comment type="caution">
    <text evidence="7">The sequence shown here is derived from an EMBL/GenBank/DDBJ whole genome shotgun (WGS) entry which is preliminary data.</text>
</comment>
<dbReference type="CDD" id="cd08071">
    <property type="entry name" value="MPN_DUF2466"/>
    <property type="match status" value="1"/>
</dbReference>
<protein>
    <submittedName>
        <fullName evidence="7">JAB domain-containing protein</fullName>
    </submittedName>
</protein>
<dbReference type="InterPro" id="IPR037518">
    <property type="entry name" value="MPN"/>
</dbReference>
<reference evidence="7" key="1">
    <citation type="submission" date="2020-04" db="EMBL/GenBank/DDBJ databases">
        <authorList>
            <person name="Zhang T."/>
        </authorList>
    </citation>
    <scope>NUCLEOTIDE SEQUENCE</scope>
    <source>
        <strain evidence="7">HKST-UBA13</strain>
    </source>
</reference>
<dbReference type="InterPro" id="IPR020891">
    <property type="entry name" value="UPF0758_CS"/>
</dbReference>
<proteinExistence type="predicted"/>
<keyword evidence="2" id="KW-0479">Metal-binding</keyword>
<keyword evidence="3" id="KW-0378">Hydrolase</keyword>
<dbReference type="PROSITE" id="PS01302">
    <property type="entry name" value="UPF0758"/>
    <property type="match status" value="1"/>
</dbReference>
<evidence type="ECO:0000256" key="3">
    <source>
        <dbReference type="ARBA" id="ARBA00022801"/>
    </source>
</evidence>
<dbReference type="Proteomes" id="UP000775877">
    <property type="component" value="Unassembled WGS sequence"/>
</dbReference>
<dbReference type="Pfam" id="PF04002">
    <property type="entry name" value="RadC"/>
    <property type="match status" value="1"/>
</dbReference>
<dbReference type="GO" id="GO:0046872">
    <property type="term" value="F:metal ion binding"/>
    <property type="evidence" value="ECO:0007669"/>
    <property type="project" value="UniProtKB-KW"/>
</dbReference>
<evidence type="ECO:0000313" key="7">
    <source>
        <dbReference type="EMBL" id="MCA9381365.1"/>
    </source>
</evidence>
<reference evidence="7" key="2">
    <citation type="journal article" date="2021" name="Microbiome">
        <title>Successional dynamics and alternative stable states in a saline activated sludge microbial community over 9 years.</title>
        <authorList>
            <person name="Wang Y."/>
            <person name="Ye J."/>
            <person name="Ju F."/>
            <person name="Liu L."/>
            <person name="Boyd J.A."/>
            <person name="Deng Y."/>
            <person name="Parks D.H."/>
            <person name="Jiang X."/>
            <person name="Yin X."/>
            <person name="Woodcroft B.J."/>
            <person name="Tyson G.W."/>
            <person name="Hugenholtz P."/>
            <person name="Polz M.F."/>
            <person name="Zhang T."/>
        </authorList>
    </citation>
    <scope>NUCLEOTIDE SEQUENCE</scope>
    <source>
        <strain evidence="7">HKST-UBA13</strain>
    </source>
</reference>
<dbReference type="AlphaFoldDB" id="A0A955L1W8"/>
<dbReference type="InterPro" id="IPR001405">
    <property type="entry name" value="UPF0758"/>
</dbReference>
<dbReference type="PROSITE" id="PS50249">
    <property type="entry name" value="MPN"/>
    <property type="match status" value="1"/>
</dbReference>
<dbReference type="PANTHER" id="PTHR30471">
    <property type="entry name" value="DNA REPAIR PROTEIN RADC"/>
    <property type="match status" value="1"/>
</dbReference>
<sequence length="145" mass="15925">MKVSEICVSYSNENKGKVKITNSKDAYKIGMEHWNLDTIELQEETKVLLLNRANIVIGIFSLSKGGITSCVVDIKLILSVALKAIANGIIMIHNHPSGNLKPSQSDLDLTSKLINACKTVELSLLDHLIITKEGYYSLVDNGELL</sequence>
<keyword evidence="1" id="KW-0645">Protease</keyword>
<evidence type="ECO:0000313" key="8">
    <source>
        <dbReference type="Proteomes" id="UP000775877"/>
    </source>
</evidence>
<evidence type="ECO:0000256" key="2">
    <source>
        <dbReference type="ARBA" id="ARBA00022723"/>
    </source>
</evidence>
<dbReference type="GO" id="GO:0008237">
    <property type="term" value="F:metallopeptidase activity"/>
    <property type="evidence" value="ECO:0007669"/>
    <property type="project" value="UniProtKB-KW"/>
</dbReference>
<evidence type="ECO:0000256" key="4">
    <source>
        <dbReference type="ARBA" id="ARBA00022833"/>
    </source>
</evidence>
<gene>
    <name evidence="7" type="ORF">KC678_03810</name>
</gene>
<dbReference type="EMBL" id="JAGQLJ010000088">
    <property type="protein sequence ID" value="MCA9381365.1"/>
    <property type="molecule type" value="Genomic_DNA"/>
</dbReference>
<dbReference type="GO" id="GO:0006508">
    <property type="term" value="P:proteolysis"/>
    <property type="evidence" value="ECO:0007669"/>
    <property type="project" value="UniProtKB-KW"/>
</dbReference>
<dbReference type="InterPro" id="IPR025657">
    <property type="entry name" value="RadC_JAB"/>
</dbReference>
<feature type="domain" description="MPN" evidence="6">
    <location>
        <begin position="19"/>
        <end position="144"/>
    </location>
</feature>
<keyword evidence="5" id="KW-0482">Metalloprotease</keyword>
<keyword evidence="4" id="KW-0862">Zinc</keyword>
<accession>A0A955L1W8</accession>
<name>A0A955L1W8_9BACT</name>